<evidence type="ECO:0000313" key="2">
    <source>
        <dbReference type="EMBL" id="SIS82247.1"/>
    </source>
</evidence>
<feature type="transmembrane region" description="Helical" evidence="1">
    <location>
        <begin position="85"/>
        <end position="103"/>
    </location>
</feature>
<reference evidence="3" key="1">
    <citation type="submission" date="2017-01" db="EMBL/GenBank/DDBJ databases">
        <authorList>
            <person name="Varghese N."/>
            <person name="Submissions S."/>
        </authorList>
    </citation>
    <scope>NUCLEOTIDE SEQUENCE [LARGE SCALE GENOMIC DNA]</scope>
    <source>
        <strain evidence="3">DSM 29430</strain>
    </source>
</reference>
<dbReference type="EMBL" id="FTOQ01000004">
    <property type="protein sequence ID" value="SIS82247.1"/>
    <property type="molecule type" value="Genomic_DNA"/>
</dbReference>
<dbReference type="AlphaFoldDB" id="A0A1N7M838"/>
<evidence type="ECO:0000256" key="1">
    <source>
        <dbReference type="SAM" id="Phobius"/>
    </source>
</evidence>
<proteinExistence type="predicted"/>
<accession>A0A1N7M838</accession>
<name>A0A1N7M838_9RHOB</name>
<feature type="transmembrane region" description="Helical" evidence="1">
    <location>
        <begin position="42"/>
        <end position="64"/>
    </location>
</feature>
<sequence>MTTLPDPHKPRLDGCRMTALLPVLFLAASPLVFWLFTGSLGAALGAVFHLGLIAAGLALIASGARIEARYRVARTARRPRVPRKLCGAAILGLAALLLAASQFSTWTMPVAFGFAGFALSLLAFGLDPMRDKGFDDPDLLARHAVERSLAESDASLTALVDRVARLDEPELTLRMEAVRSAILRLVRAHVSCPESFASFEKPLTAFISIADGEVSALENGWQQDSHRAAQRFSHRIAALTDGFEARARKRRARQDADTYAFDADLILERMRQNKAA</sequence>
<feature type="transmembrane region" description="Helical" evidence="1">
    <location>
        <begin position="109"/>
        <end position="126"/>
    </location>
</feature>
<keyword evidence="3" id="KW-1185">Reference proteome</keyword>
<feature type="transmembrane region" description="Helical" evidence="1">
    <location>
        <begin position="19"/>
        <end position="36"/>
    </location>
</feature>
<evidence type="ECO:0008006" key="4">
    <source>
        <dbReference type="Google" id="ProtNLM"/>
    </source>
</evidence>
<dbReference type="STRING" id="633194.SAMN05421759_10469"/>
<organism evidence="2 3">
    <name type="scientific">Roseivivax lentus</name>
    <dbReference type="NCBI Taxonomy" id="633194"/>
    <lineage>
        <taxon>Bacteria</taxon>
        <taxon>Pseudomonadati</taxon>
        <taxon>Pseudomonadota</taxon>
        <taxon>Alphaproteobacteria</taxon>
        <taxon>Rhodobacterales</taxon>
        <taxon>Roseobacteraceae</taxon>
        <taxon>Roseivivax</taxon>
    </lineage>
</organism>
<protein>
    <recommendedName>
        <fullName evidence="4">5-bromo-4-chloroindolyl phosphate hydrolysis protein</fullName>
    </recommendedName>
</protein>
<keyword evidence="1" id="KW-0472">Membrane</keyword>
<keyword evidence="1" id="KW-0812">Transmembrane</keyword>
<evidence type="ECO:0000313" key="3">
    <source>
        <dbReference type="Proteomes" id="UP000186684"/>
    </source>
</evidence>
<keyword evidence="1" id="KW-1133">Transmembrane helix</keyword>
<gene>
    <name evidence="2" type="ORF">SAMN05421759_10469</name>
</gene>
<dbReference type="Proteomes" id="UP000186684">
    <property type="component" value="Unassembled WGS sequence"/>
</dbReference>